<feature type="transmembrane region" description="Helical" evidence="11">
    <location>
        <begin position="190"/>
        <end position="213"/>
    </location>
</feature>
<dbReference type="PROSITE" id="PS50850">
    <property type="entry name" value="MFS"/>
    <property type="match status" value="1"/>
</dbReference>
<dbReference type="EMBL" id="CP074352">
    <property type="protein sequence ID" value="UYU33361.1"/>
    <property type="molecule type" value="Genomic_DNA"/>
</dbReference>
<dbReference type="PRINTS" id="PR00171">
    <property type="entry name" value="SUGRTRNSPORT"/>
</dbReference>
<reference evidence="13 14" key="1">
    <citation type="submission" date="2021-05" db="EMBL/GenBank/DDBJ databases">
        <title>Isolation, identification, and the growth promoting effects of Pantoea dispersa strain YSD J2 from the aboveground leaves of Cyperus esculentus L.Var. Sativus.</title>
        <authorList>
            <person name="Wang S."/>
            <person name="Tang X.M."/>
            <person name="Huang Y.N."/>
        </authorList>
    </citation>
    <scope>NUCLEOTIDE SEQUENCE [LARGE SCALE GENOMIC DNA]</scope>
    <source>
        <strain evidence="14">YSD YN2</strain>
    </source>
</reference>
<dbReference type="PROSITE" id="PS00216">
    <property type="entry name" value="SUGAR_TRANSPORT_1"/>
    <property type="match status" value="1"/>
</dbReference>
<feature type="transmembrane region" description="Helical" evidence="11">
    <location>
        <begin position="104"/>
        <end position="123"/>
    </location>
</feature>
<proteinExistence type="inferred from homology"/>
<evidence type="ECO:0000256" key="10">
    <source>
        <dbReference type="RuleBase" id="RU003346"/>
    </source>
</evidence>
<keyword evidence="5" id="KW-0762">Sugar transport</keyword>
<dbReference type="Gene3D" id="1.20.1250.20">
    <property type="entry name" value="MFS general substrate transporter like domains"/>
    <property type="match status" value="1"/>
</dbReference>
<dbReference type="InterPro" id="IPR005828">
    <property type="entry name" value="MFS_sugar_transport-like"/>
</dbReference>
<keyword evidence="14" id="KW-1185">Reference proteome</keyword>
<feature type="transmembrane region" description="Helical" evidence="11">
    <location>
        <begin position="71"/>
        <end position="92"/>
    </location>
</feature>
<dbReference type="Pfam" id="PF00083">
    <property type="entry name" value="Sugar_tr"/>
    <property type="match status" value="1"/>
</dbReference>
<evidence type="ECO:0000313" key="13">
    <source>
        <dbReference type="EMBL" id="UYU33361.1"/>
    </source>
</evidence>
<feature type="transmembrane region" description="Helical" evidence="11">
    <location>
        <begin position="438"/>
        <end position="456"/>
    </location>
</feature>
<dbReference type="InterPro" id="IPR003663">
    <property type="entry name" value="Sugar/inositol_transpt"/>
</dbReference>
<dbReference type="PROSITE" id="PS00217">
    <property type="entry name" value="SUGAR_TRANSPORT_2"/>
    <property type="match status" value="1"/>
</dbReference>
<keyword evidence="3 10" id="KW-0813">Transport</keyword>
<keyword evidence="4" id="KW-1003">Cell membrane</keyword>
<evidence type="ECO:0000256" key="1">
    <source>
        <dbReference type="ARBA" id="ARBA00004651"/>
    </source>
</evidence>
<evidence type="ECO:0000256" key="7">
    <source>
        <dbReference type="ARBA" id="ARBA00022847"/>
    </source>
</evidence>
<dbReference type="RefSeq" id="WP_264385885.1">
    <property type="nucleotide sequence ID" value="NZ_CP074352.1"/>
</dbReference>
<dbReference type="InterPro" id="IPR036259">
    <property type="entry name" value="MFS_trans_sf"/>
</dbReference>
<evidence type="ECO:0000256" key="2">
    <source>
        <dbReference type="ARBA" id="ARBA00010992"/>
    </source>
</evidence>
<comment type="similarity">
    <text evidence="2 10">Belongs to the major facilitator superfamily. Sugar transporter (TC 2.A.1.1) family.</text>
</comment>
<dbReference type="InterPro" id="IPR020846">
    <property type="entry name" value="MFS_dom"/>
</dbReference>
<dbReference type="InterPro" id="IPR050814">
    <property type="entry name" value="Myo-inositol_Transporter"/>
</dbReference>
<dbReference type="PANTHER" id="PTHR48020">
    <property type="entry name" value="PROTON MYO-INOSITOL COTRANSPORTER"/>
    <property type="match status" value="1"/>
</dbReference>
<evidence type="ECO:0000256" key="11">
    <source>
        <dbReference type="SAM" id="Phobius"/>
    </source>
</evidence>
<evidence type="ECO:0000256" key="4">
    <source>
        <dbReference type="ARBA" id="ARBA00022475"/>
    </source>
</evidence>
<keyword evidence="7" id="KW-0769">Symport</keyword>
<keyword evidence="6 11" id="KW-0812">Transmembrane</keyword>
<feature type="transmembrane region" description="Helical" evidence="11">
    <location>
        <begin position="369"/>
        <end position="394"/>
    </location>
</feature>
<evidence type="ECO:0000256" key="6">
    <source>
        <dbReference type="ARBA" id="ARBA00022692"/>
    </source>
</evidence>
<name>A0ABY6JL61_9ENTR</name>
<dbReference type="InterPro" id="IPR005829">
    <property type="entry name" value="Sugar_transporter_CS"/>
</dbReference>
<sequence length="486" mass="52349">MQNPSPTPSTTQDDSGPLNFTVQQRLFFVVLVATMGALAYGYDTGIISGALPYMTLPASQGGLNLTPFTEGLVTSSLTFGSAVGAFLSGYVSDRFGRRITLRSLALLFVAGALGTTVAPNIEIMVVMRFILGIAVGGGSSTVPVFIAEIAGPKRRAPLVSRNELMIVSGQLLAYIVSASMSLLLHDPQMWRYMLALAMVPGALLFVGTFFVPASPHWMVAEGRFSEALRILRKLRENPRDIKKEMADMRQNAREARQGPSARELLKEKWIVRLLVMGCGMGIVLQFTGVNAFMYYTPIILKSTGLGTSASIAATIGNGVVSVLATFAGIKAISHFGRRPMLMTGLTIVIAMQLALGAVLVFMPNSMTQSLLALACILVFLFFMQMCISPVYWLLMAELFPMKLRGVLTGSAVSFQWICNAAVAFAFPPLLSLVGNNAFFIFAGINVASLVFVALVLPETRGKSLEQIETHMRERFGDKGEASASAV</sequence>
<feature type="transmembrane region" description="Helical" evidence="11">
    <location>
        <begin position="163"/>
        <end position="184"/>
    </location>
</feature>
<organism evidence="13 14">
    <name type="scientific">Siccibacter colletis</name>
    <dbReference type="NCBI Taxonomy" id="1505757"/>
    <lineage>
        <taxon>Bacteria</taxon>
        <taxon>Pseudomonadati</taxon>
        <taxon>Pseudomonadota</taxon>
        <taxon>Gammaproteobacteria</taxon>
        <taxon>Enterobacterales</taxon>
        <taxon>Enterobacteriaceae</taxon>
        <taxon>Siccibacter</taxon>
    </lineage>
</organism>
<dbReference type="Proteomes" id="UP001156318">
    <property type="component" value="Chromosome"/>
</dbReference>
<feature type="transmembrane region" description="Helical" evidence="11">
    <location>
        <begin position="129"/>
        <end position="151"/>
    </location>
</feature>
<keyword evidence="8 11" id="KW-1133">Transmembrane helix</keyword>
<dbReference type="SUPFAM" id="SSF103473">
    <property type="entry name" value="MFS general substrate transporter"/>
    <property type="match status" value="1"/>
</dbReference>
<feature type="transmembrane region" description="Helical" evidence="11">
    <location>
        <begin position="341"/>
        <end position="363"/>
    </location>
</feature>
<protein>
    <submittedName>
        <fullName evidence="13">Sugar porter family MFS transporter</fullName>
    </submittedName>
</protein>
<feature type="transmembrane region" description="Helical" evidence="11">
    <location>
        <begin position="26"/>
        <end position="51"/>
    </location>
</feature>
<evidence type="ECO:0000256" key="8">
    <source>
        <dbReference type="ARBA" id="ARBA00022989"/>
    </source>
</evidence>
<evidence type="ECO:0000313" key="14">
    <source>
        <dbReference type="Proteomes" id="UP001156318"/>
    </source>
</evidence>
<comment type="subcellular location">
    <subcellularLocation>
        <location evidence="1">Cell membrane</location>
        <topology evidence="1">Multi-pass membrane protein</topology>
    </subcellularLocation>
</comment>
<evidence type="ECO:0000256" key="9">
    <source>
        <dbReference type="ARBA" id="ARBA00023136"/>
    </source>
</evidence>
<evidence type="ECO:0000259" key="12">
    <source>
        <dbReference type="PROSITE" id="PS50850"/>
    </source>
</evidence>
<feature type="domain" description="Major facilitator superfamily (MFS) profile" evidence="12">
    <location>
        <begin position="29"/>
        <end position="460"/>
    </location>
</feature>
<dbReference type="NCBIfam" id="TIGR00879">
    <property type="entry name" value="SP"/>
    <property type="match status" value="1"/>
</dbReference>
<evidence type="ECO:0000256" key="3">
    <source>
        <dbReference type="ARBA" id="ARBA00022448"/>
    </source>
</evidence>
<gene>
    <name evidence="13" type="ORF">KFZ77_07600</name>
</gene>
<evidence type="ECO:0000256" key="5">
    <source>
        <dbReference type="ARBA" id="ARBA00022597"/>
    </source>
</evidence>
<dbReference type="PANTHER" id="PTHR48020:SF12">
    <property type="entry name" value="PROTON MYO-INOSITOL COTRANSPORTER"/>
    <property type="match status" value="1"/>
</dbReference>
<accession>A0ABY6JL61</accession>
<feature type="transmembrane region" description="Helical" evidence="11">
    <location>
        <begin position="269"/>
        <end position="295"/>
    </location>
</feature>
<feature type="transmembrane region" description="Helical" evidence="11">
    <location>
        <begin position="307"/>
        <end position="329"/>
    </location>
</feature>
<keyword evidence="9 11" id="KW-0472">Membrane</keyword>
<feature type="transmembrane region" description="Helical" evidence="11">
    <location>
        <begin position="406"/>
        <end position="426"/>
    </location>
</feature>